<accession>A0A3B0TH50</accession>
<dbReference type="EMBL" id="UOEL01000147">
    <property type="protein sequence ID" value="VAW17975.1"/>
    <property type="molecule type" value="Genomic_DNA"/>
</dbReference>
<dbReference type="InterPro" id="IPR026341">
    <property type="entry name" value="T9SS_type_B"/>
</dbReference>
<gene>
    <name evidence="1" type="ORF">MNBD_BACTEROID03-2010</name>
</gene>
<name>A0A3B0TH50_9ZZZZ</name>
<proteinExistence type="predicted"/>
<dbReference type="InterPro" id="IPR025667">
    <property type="entry name" value="SprB_repeat"/>
</dbReference>
<sequence length="2791" mass="295833">MGTFKYSKYPKRAIFILLFTLTATSLFAYIAPSLSHVEEKSKNKTELAVLAGIHPLINSSDNVVICSNDGSELHEIYLCGANADRLLTTNIPNLKQIIWSKLQDSSCSPAQVNCANTSPTCTWDQIGTNTQYNVTDGGEYRIFVQYNDNSTERFYFNVYANGLNPSAVVTNIDCGSPGTITVNNVPSTYEFSINSGASWQDSNLFTINTVNTYDIQIRRKNDIEGCVFNVNDIAVSNNAINATATVLPITCNSANGGIRIDIADASSTYIYEISQGGSLINSSGPITNSTYTFPNLSAGTYDIEVTLASVSACSWQATQTVSGFVFVQPLVVVTKNIDCTDGIINVTQSGGTAPYEYSLDNATTFVSFTSGDQTNIPIATAGSYTIKTRDANGCEVDANPVNVISESEIVYSVSATDISCNGLDDGSVTSNVTNTQGYSITYSIDNGTTFQTSNVFSNLSAGSYTVILRKEKAGGSCDITATAVNVNATPVFTASASVTQQIDCSTGSATITAMVTVGGASPFEYSLNGVDFQTSAVLTGLGAGSYTITVKDANDCTTTVDQTVDAGSNPSDLTFVMSGVDCSTGATDVQVSVQNGTAPFTYRIIAPSPINAPADIFVALAPNTYTFEVTAANGCIIARNFTVPNPIQFTANALVTNNVSCATAGTSDGSIELSVENFNTSFSVVVEDGAGATTAFGVSNATTSPITISGLLADTYTLRISDTSGPCEKVETVTVAAPAAALAIDSFTVSNMNCGTPGGVTITASGGWGNYTYAVQQPDNTITPAQSSNTITGLTQAGTHTIRVTDINGCLLDTTTFDLIDQGGPISVVDQTGSNYCYSTATKGELKIDVTAGDAPYFYTVNNGTPLPITAGTFTLNDLTPDDYVIKVIGNNGCETIVADTKISGQLFAISQITKPLGCGATPDAIITVTAEEGYPDPNYNYEVSSDGGGTYSAATMPYSTGTAGSYTFRVTDSKGCETITEPVLVTVSPTLTSSHNVSDTACGKDGTGSVELVAIGGTPPFTYSFDGSAFTTQTVYTELDAITYNYTIRDALGCELTDVQAIVGAEAAITADVTHTDITCNPPPGSGTGWGNTNIANVQNATGLVTIKLIRVSSPAAHLAGTARYWTYREYNNIDMSAYPSGYNIRMYWPHHFYVEITDENGCVFESDLYEIDQPPLPWIQRDQTDLDQSCANGATFQVEVGDPTNLVGPFKYRIWPYDENNPPGWRDFEDPTENEAYHEDIDVGPGPFGIERDFRVSGLLFGVSYAIVLLDTNTGCQRWRYLGRVDAPEAPNNNIDVISTPQSLSCYTGSDGQVRFTVKNAGDDPSSPDGVQTVSWRIRHTSDRGAIHDSHPLIPLYRRNGTANDGGSGGDIIIDLTGLRLAWYVVEVTTESGCKSGNRWLVYRPQSRLTIELDQYVPATCNIGAQISVTAKGGWDNQRYFNIRNKLDQASWHEYEYAFVVDGTVPVDSDFGPNSFNTVTPTAYDGINNIYQVYVRDGGGCVVGLGTPITINRDNEPTIDNIDVTDRCTSTTETYNVVATLATPGTGTIDYIWNGEVTASNIANLGPGNHTLVVRDENGCSDTQNVFIYPQLVAKSEITKTVDCDTANPDNGEMLASAYGGSGTFEFTISPIPASYAPGEETNTTGVFDRLASGINYVYTVADVDPQALPAERCPTQDSPALQLVTPVDPDFIILSTESITCNGANDGKIVIGQNPTADNLDVTYEFNIDGGTYQASNVFIGLASGPHTINVRSSKNCIQVLTHTVSEPSLLQLAMPAVSPFTCTAGNNLGMATITVSVGGSGTAPYTYSFDGSSFTSSATYDIPYLATARTITIDVIDGKNCTDQTTVTIPAATKVTASITSTAGPMNCTDNEVINIVGTGGSGTYQVTELPSGNLINGTGNGPVDLGAGNPGIYTYELTDTVTGCTAQVSYTIAPFDAIEVALTKLNDIYCFGSSDGGIEFTISGYSGAFDYDVYEASAPTISVANGSDNTSSGAISVRTLPQGIYFVTVTATDVPKCDADSNTISIQSPVKALDFTFTQTQTLTCIPGTDAQITATPEGGWGGFEFELVDLANLGTPIQVFGSNNVFSGLASGINYELTVRDVRGCANVTKPISIAPIDPITIDPATITVTQPNCPGANDASITVIATRVNGPTNYQYILNNITTGVNSLPQNSNMFSGLVQGDYSVTAIDGFGCDATTATITFTDPTIVEIDAAITQEPGCTPNSGEITISATGGSGSYEFSIVSPTAYATGWSTQQVYSSLAPGIYEFLARDSDPAKLCISPVPVIRTINVVDPLVVTVDDTNTVINCNGDSDAVLVATAMGGLGGYQYQLEMNGTLLGIPQDSGIFENLGQGAYRIRAISGADCEDYNDTPIVISEPPVLSATLGTVEMIQCFGEENGSITINVTGGATPYQYTISSEPQKALDTNLFESLPTGTYSVAVQDANGCEIIIDNILIDGPAAALAIAVARVDDEVCSSDDNGLIELQISGGTAPYEYNLTGANDPYSAVTGSTLVLDNLDGGFYNIFIKDANGCDEAVVQEVKVGVDLAATYEIIDECREGQPYNNVTITLENTDLGSEVLYALDSEDTGAAQVSNVFENIVAGTHFISILHQGGCVERLHNIVIEAPVPLTLTSLPGTINEILVEAAGGDGNYTYYFENTSSSEGSFFINQDGTYTVRAVDGRGCEAILDIPMEFIDIEIPNFFTPDGDGNNDTWVIRNSEGFPDIYVKIFDRYGRTVKEWIRQGEWDGSYNKADLPTGDYWYVIKLNGPNDDREFVGHVTIYR</sequence>
<dbReference type="Gene3D" id="2.60.40.740">
    <property type="match status" value="1"/>
</dbReference>
<evidence type="ECO:0000313" key="1">
    <source>
        <dbReference type="EMBL" id="VAW17975.1"/>
    </source>
</evidence>
<organism evidence="1">
    <name type="scientific">hydrothermal vent metagenome</name>
    <dbReference type="NCBI Taxonomy" id="652676"/>
    <lineage>
        <taxon>unclassified sequences</taxon>
        <taxon>metagenomes</taxon>
        <taxon>ecological metagenomes</taxon>
    </lineage>
</organism>
<protein>
    <submittedName>
        <fullName evidence="1">Internalin, putative</fullName>
    </submittedName>
</protein>
<reference evidence="1" key="1">
    <citation type="submission" date="2018-06" db="EMBL/GenBank/DDBJ databases">
        <authorList>
            <person name="Zhirakovskaya E."/>
        </authorList>
    </citation>
    <scope>NUCLEOTIDE SEQUENCE</scope>
</reference>
<dbReference type="NCBIfam" id="TIGR04131">
    <property type="entry name" value="Bac_Flav_CTERM"/>
    <property type="match status" value="1"/>
</dbReference>
<dbReference type="Pfam" id="PF13573">
    <property type="entry name" value="SprB"/>
    <property type="match status" value="5"/>
</dbReference>
<dbReference type="Pfam" id="PF13585">
    <property type="entry name" value="CHU_C"/>
    <property type="match status" value="1"/>
</dbReference>